<evidence type="ECO:0000256" key="1">
    <source>
        <dbReference type="ARBA" id="ARBA00001342"/>
    </source>
</evidence>
<dbReference type="EMBL" id="BAABHQ010000021">
    <property type="protein sequence ID" value="GAA4891838.1"/>
    <property type="molecule type" value="Genomic_DNA"/>
</dbReference>
<dbReference type="CDD" id="cd16841">
    <property type="entry name" value="RraA_family"/>
    <property type="match status" value="1"/>
</dbReference>
<evidence type="ECO:0000256" key="3">
    <source>
        <dbReference type="ARBA" id="ARBA00008621"/>
    </source>
</evidence>
<keyword evidence="15" id="KW-1185">Reference proteome</keyword>
<evidence type="ECO:0000256" key="2">
    <source>
        <dbReference type="ARBA" id="ARBA00001968"/>
    </source>
</evidence>
<evidence type="ECO:0000256" key="8">
    <source>
        <dbReference type="ARBA" id="ARBA00025046"/>
    </source>
</evidence>
<feature type="region of interest" description="Disordered" evidence="13">
    <location>
        <begin position="123"/>
        <end position="144"/>
    </location>
</feature>
<dbReference type="InterPro" id="IPR036704">
    <property type="entry name" value="RraA/RraA-like_sf"/>
</dbReference>
<reference evidence="15" key="1">
    <citation type="journal article" date="2019" name="Int. J. Syst. Evol. Microbiol.">
        <title>The Global Catalogue of Microorganisms (GCM) 10K type strain sequencing project: providing services to taxonomists for standard genome sequencing and annotation.</title>
        <authorList>
            <consortium name="The Broad Institute Genomics Platform"/>
            <consortium name="The Broad Institute Genome Sequencing Center for Infectious Disease"/>
            <person name="Wu L."/>
            <person name="Ma J."/>
        </authorList>
    </citation>
    <scope>NUCLEOTIDE SEQUENCE [LARGE SCALE GENOMIC DNA]</scope>
    <source>
        <strain evidence="15">JCM 17983</strain>
    </source>
</reference>
<dbReference type="EC" id="4.1.1.112" evidence="6"/>
<dbReference type="EC" id="4.1.3.17" evidence="5"/>
<comment type="cofactor">
    <cofactor evidence="2">
        <name>a divalent metal cation</name>
        <dbReference type="ChEBI" id="CHEBI:60240"/>
    </cofactor>
</comment>
<evidence type="ECO:0000256" key="13">
    <source>
        <dbReference type="SAM" id="MobiDB-lite"/>
    </source>
</evidence>
<evidence type="ECO:0000256" key="10">
    <source>
        <dbReference type="ARBA" id="ARBA00030169"/>
    </source>
</evidence>
<evidence type="ECO:0000256" key="11">
    <source>
        <dbReference type="ARBA" id="ARBA00032305"/>
    </source>
</evidence>
<comment type="caution">
    <text evidence="14">The sequence shown here is derived from an EMBL/GenBank/DDBJ whole genome shotgun (WGS) entry which is preliminary data.</text>
</comment>
<dbReference type="PANTHER" id="PTHR33254">
    <property type="entry name" value="4-HYDROXY-4-METHYL-2-OXOGLUTARATE ALDOLASE 3-RELATED"/>
    <property type="match status" value="1"/>
</dbReference>
<evidence type="ECO:0000256" key="5">
    <source>
        <dbReference type="ARBA" id="ARBA00012213"/>
    </source>
</evidence>
<proteinExistence type="inferred from homology"/>
<dbReference type="Pfam" id="PF03737">
    <property type="entry name" value="RraA-like"/>
    <property type="match status" value="1"/>
</dbReference>
<dbReference type="SUPFAM" id="SSF89562">
    <property type="entry name" value="RraA-like"/>
    <property type="match status" value="1"/>
</dbReference>
<evidence type="ECO:0000313" key="15">
    <source>
        <dbReference type="Proteomes" id="UP001500457"/>
    </source>
</evidence>
<gene>
    <name evidence="14" type="ORF">GCM10023203_52050</name>
</gene>
<accession>A0ABP9F265</accession>
<dbReference type="Proteomes" id="UP001500457">
    <property type="component" value="Unassembled WGS sequence"/>
</dbReference>
<evidence type="ECO:0000256" key="9">
    <source>
        <dbReference type="ARBA" id="ARBA00029596"/>
    </source>
</evidence>
<evidence type="ECO:0000313" key="14">
    <source>
        <dbReference type="EMBL" id="GAA4891838.1"/>
    </source>
</evidence>
<protein>
    <recommendedName>
        <fullName evidence="7">Putative 4-hydroxy-4-methyl-2-oxoglutarate aldolase</fullName>
        <ecNumber evidence="6">4.1.1.112</ecNumber>
        <ecNumber evidence="5">4.1.3.17</ecNumber>
    </recommendedName>
    <alternativeName>
        <fullName evidence="11">Oxaloacetate decarboxylase</fullName>
    </alternativeName>
    <alternativeName>
        <fullName evidence="9">Regulator of ribonuclease activity homolog</fullName>
    </alternativeName>
    <alternativeName>
        <fullName evidence="10">RraA-like protein</fullName>
    </alternativeName>
</protein>
<dbReference type="InterPro" id="IPR005493">
    <property type="entry name" value="RraA/RraA-like"/>
</dbReference>
<name>A0ABP9F265_9PSEU</name>
<dbReference type="Gene3D" id="3.50.30.40">
    <property type="entry name" value="Ribonuclease E inhibitor RraA/RraA-like"/>
    <property type="match status" value="1"/>
</dbReference>
<organism evidence="14 15">
    <name type="scientific">Actinomycetospora straminea</name>
    <dbReference type="NCBI Taxonomy" id="663607"/>
    <lineage>
        <taxon>Bacteria</taxon>
        <taxon>Bacillati</taxon>
        <taxon>Actinomycetota</taxon>
        <taxon>Actinomycetes</taxon>
        <taxon>Pseudonocardiales</taxon>
        <taxon>Pseudonocardiaceae</taxon>
        <taxon>Actinomycetospora</taxon>
    </lineage>
</organism>
<comment type="function">
    <text evidence="8">Catalyzes the aldol cleavage of 4-hydroxy-4-methyl-2-oxoglutarate (HMG) into 2 molecules of pyruvate. Also contains a secondary oxaloacetate (OAA) decarboxylase activity due to the common pyruvate enolate transition state formed following C-C bond cleavage in the retro-aldol and decarboxylation reactions.</text>
</comment>
<dbReference type="RefSeq" id="WP_274233268.1">
    <property type="nucleotide sequence ID" value="NZ_BAABHQ010000021.1"/>
</dbReference>
<sequence>MDPLTPDELGRVRSLATSSLCDADKTFALPDPAIRAMVPDVRMAGPAVTVVAPDDHLPVLAAAGEAPVGSVLVVVNPRGTRAVAGELIASEARRRGLAGMVIDGYCRDVAGLRRIGLPVFARGTTPASGSARDPRGRDEGPVALGGVPVRPGDLVLGDDDGLAIATPDQVRAALAGAEEVERAEAAVLAGMAEGRGGRSLADHTNLADHRAARAAGQDSWLRFLV</sequence>
<comment type="similarity">
    <text evidence="3">Belongs to the class II aldolase/RraA-like family.</text>
</comment>
<evidence type="ECO:0000256" key="12">
    <source>
        <dbReference type="ARBA" id="ARBA00047973"/>
    </source>
</evidence>
<dbReference type="PANTHER" id="PTHR33254:SF4">
    <property type="entry name" value="4-HYDROXY-4-METHYL-2-OXOGLUTARATE ALDOLASE 3-RELATED"/>
    <property type="match status" value="1"/>
</dbReference>
<comment type="catalytic activity">
    <reaction evidence="12">
        <text>oxaloacetate + H(+) = pyruvate + CO2</text>
        <dbReference type="Rhea" id="RHEA:15641"/>
        <dbReference type="ChEBI" id="CHEBI:15361"/>
        <dbReference type="ChEBI" id="CHEBI:15378"/>
        <dbReference type="ChEBI" id="CHEBI:16452"/>
        <dbReference type="ChEBI" id="CHEBI:16526"/>
        <dbReference type="EC" id="4.1.1.112"/>
    </reaction>
</comment>
<evidence type="ECO:0000256" key="4">
    <source>
        <dbReference type="ARBA" id="ARBA00011233"/>
    </source>
</evidence>
<comment type="subunit">
    <text evidence="4">Homotrimer.</text>
</comment>
<evidence type="ECO:0000256" key="7">
    <source>
        <dbReference type="ARBA" id="ARBA00016549"/>
    </source>
</evidence>
<comment type="catalytic activity">
    <reaction evidence="1">
        <text>4-hydroxy-4-methyl-2-oxoglutarate = 2 pyruvate</text>
        <dbReference type="Rhea" id="RHEA:22748"/>
        <dbReference type="ChEBI" id="CHEBI:15361"/>
        <dbReference type="ChEBI" id="CHEBI:58276"/>
        <dbReference type="EC" id="4.1.3.17"/>
    </reaction>
</comment>
<evidence type="ECO:0000256" key="6">
    <source>
        <dbReference type="ARBA" id="ARBA00012947"/>
    </source>
</evidence>